<reference evidence="3" key="1">
    <citation type="submission" date="2016-04" db="EMBL/GenBank/DDBJ databases">
        <authorList>
            <person name="Evans L.H."/>
            <person name="Alamgir A."/>
            <person name="Owens N."/>
            <person name="Weber N.D."/>
            <person name="Virtaneva K."/>
            <person name="Barbian K."/>
            <person name="Babar A."/>
            <person name="Rosenke K."/>
        </authorList>
    </citation>
    <scope>NUCLEOTIDE SEQUENCE</scope>
    <source>
        <strain evidence="3">86-2</strain>
    </source>
</reference>
<feature type="chain" id="PRO_5013324391" description="M23ase beta-sheet core domain-containing protein" evidence="1">
    <location>
        <begin position="19"/>
        <end position="561"/>
    </location>
</feature>
<dbReference type="PANTHER" id="PTHR21666">
    <property type="entry name" value="PEPTIDASE-RELATED"/>
    <property type="match status" value="1"/>
</dbReference>
<dbReference type="SUPFAM" id="SSF51261">
    <property type="entry name" value="Duplicated hybrid motif"/>
    <property type="match status" value="1"/>
</dbReference>
<evidence type="ECO:0000313" key="3">
    <source>
        <dbReference type="EMBL" id="SBW08912.1"/>
    </source>
</evidence>
<dbReference type="Gene3D" id="2.70.70.10">
    <property type="entry name" value="Glucose Permease (Domain IIA)"/>
    <property type="match status" value="1"/>
</dbReference>
<keyword evidence="1" id="KW-0732">Signal</keyword>
<dbReference type="PANTHER" id="PTHR21666:SF270">
    <property type="entry name" value="MUREIN HYDROLASE ACTIVATOR ENVC"/>
    <property type="match status" value="1"/>
</dbReference>
<dbReference type="InterPro" id="IPR050570">
    <property type="entry name" value="Cell_wall_metabolism_enzyme"/>
</dbReference>
<dbReference type="RefSeq" id="WP_296952386.1">
    <property type="nucleotide sequence ID" value="NZ_LT599021.1"/>
</dbReference>
<dbReference type="CDD" id="cd12797">
    <property type="entry name" value="M23_peptidase"/>
    <property type="match status" value="1"/>
</dbReference>
<gene>
    <name evidence="3" type="ORF">KL86DYS2_13495</name>
</gene>
<name>A0A212KB66_9BACT</name>
<feature type="domain" description="M23ase beta-sheet core" evidence="2">
    <location>
        <begin position="44"/>
        <end position="112"/>
    </location>
</feature>
<evidence type="ECO:0000256" key="1">
    <source>
        <dbReference type="SAM" id="SignalP"/>
    </source>
</evidence>
<dbReference type="EMBL" id="FLUL01000001">
    <property type="protein sequence ID" value="SBW08912.1"/>
    <property type="molecule type" value="Genomic_DNA"/>
</dbReference>
<feature type="domain" description="M23ase beta-sheet core" evidence="2">
    <location>
        <begin position="120"/>
        <end position="167"/>
    </location>
</feature>
<dbReference type="Pfam" id="PF01551">
    <property type="entry name" value="Peptidase_M23"/>
    <property type="match status" value="2"/>
</dbReference>
<protein>
    <recommendedName>
        <fullName evidence="2">M23ase beta-sheet core domain-containing protein</fullName>
    </recommendedName>
</protein>
<organism evidence="3">
    <name type="scientific">uncultured Dysgonomonas sp</name>
    <dbReference type="NCBI Taxonomy" id="206096"/>
    <lineage>
        <taxon>Bacteria</taxon>
        <taxon>Pseudomonadati</taxon>
        <taxon>Bacteroidota</taxon>
        <taxon>Bacteroidia</taxon>
        <taxon>Bacteroidales</taxon>
        <taxon>Dysgonomonadaceae</taxon>
        <taxon>Dysgonomonas</taxon>
        <taxon>environmental samples</taxon>
    </lineage>
</organism>
<evidence type="ECO:0000259" key="2">
    <source>
        <dbReference type="Pfam" id="PF01551"/>
    </source>
</evidence>
<sequence>MKKILIFLSLIYAFSSVAQNTYRSPLDIPLILSANFGELRPNHFHSGIDLKTERVVNKPVYAMEDGYVSRISVSASGYGLALYIDYPSTGQTSVYGHLNKFAPKISKYIKDKQYERESFHIDITLGKEEIPVKKGELVAYSGNTGSSGGPHVHFEIRNTANQTAIDPLEYYKDAITDTQAPQIKGIAIYPINEKGAVDFSRHPYHRNISMLKNGAYATLKDTAEVWGKIGFGVYANDRMNGTSNIYGVKKVRLFCDDKEIFSSNLSHVDFKQTRMINSMTDFDYWSRRRIFYQKFYIEPGNKLPFYKSVNNGHIDIKEERVYNLRYELEDMYGNQTNYSFCIKGRKQTIPQKRTCSQRMVWNEENSYSTESFSITIPKEYLYDDLCFMLKKIPSAKHLADLYKVNDTHVPLQDYCNITIKLKKDTLSNKSQYGIVRIKGNNEVWIGGTYKEGKIIGRIRELGNTYTINADTKAPTITPIQPERWARHATIRIKLSDNLSGIASYKGTINGAFVLFENDVKSPIYSYKFDSSRLKKGQMQKLVFTATDKCGNTSTYRYEFKY</sequence>
<dbReference type="InterPro" id="IPR011055">
    <property type="entry name" value="Dup_hybrid_motif"/>
</dbReference>
<dbReference type="AlphaFoldDB" id="A0A212KB66"/>
<dbReference type="GO" id="GO:0004222">
    <property type="term" value="F:metalloendopeptidase activity"/>
    <property type="evidence" value="ECO:0007669"/>
    <property type="project" value="TreeGrafter"/>
</dbReference>
<dbReference type="InterPro" id="IPR016047">
    <property type="entry name" value="M23ase_b-sheet_dom"/>
</dbReference>
<feature type="signal peptide" evidence="1">
    <location>
        <begin position="1"/>
        <end position="18"/>
    </location>
</feature>
<proteinExistence type="predicted"/>
<accession>A0A212KB66</accession>